<evidence type="ECO:0000313" key="6">
    <source>
        <dbReference type="EMBL" id="KAH0538938.1"/>
    </source>
</evidence>
<dbReference type="Gene3D" id="2.60.120.260">
    <property type="entry name" value="Galactose-binding domain-like"/>
    <property type="match status" value="1"/>
</dbReference>
<dbReference type="SUPFAM" id="SSF74650">
    <property type="entry name" value="Galactose mutarotase-like"/>
    <property type="match status" value="1"/>
</dbReference>
<evidence type="ECO:0000259" key="5">
    <source>
        <dbReference type="SMART" id="SM01038"/>
    </source>
</evidence>
<dbReference type="InterPro" id="IPR006101">
    <property type="entry name" value="Glyco_hydro_2"/>
</dbReference>
<dbReference type="InterPro" id="IPR006102">
    <property type="entry name" value="Ig-like_GH2"/>
</dbReference>
<dbReference type="InterPro" id="IPR004199">
    <property type="entry name" value="B-gal_small/dom_5"/>
</dbReference>
<dbReference type="PRINTS" id="PR00132">
    <property type="entry name" value="GLHYDRLASE2"/>
</dbReference>
<dbReference type="PANTHER" id="PTHR46323">
    <property type="entry name" value="BETA-GALACTOSIDASE"/>
    <property type="match status" value="1"/>
</dbReference>
<dbReference type="PANTHER" id="PTHR46323:SF1">
    <property type="entry name" value="LACTASE"/>
    <property type="match status" value="1"/>
</dbReference>
<evidence type="ECO:0000256" key="2">
    <source>
        <dbReference type="ARBA" id="ARBA00022801"/>
    </source>
</evidence>
<gene>
    <name evidence="6" type="ORF">FGG08_004529</name>
</gene>
<organism evidence="6 7">
    <name type="scientific">Glutinoglossum americanum</name>
    <dbReference type="NCBI Taxonomy" id="1670608"/>
    <lineage>
        <taxon>Eukaryota</taxon>
        <taxon>Fungi</taxon>
        <taxon>Dikarya</taxon>
        <taxon>Ascomycota</taxon>
        <taxon>Pezizomycotina</taxon>
        <taxon>Geoglossomycetes</taxon>
        <taxon>Geoglossales</taxon>
        <taxon>Geoglossaceae</taxon>
        <taxon>Glutinoglossum</taxon>
    </lineage>
</organism>
<dbReference type="FunFam" id="3.20.20.80:FF:000018">
    <property type="entry name" value="Beta-galactosidase"/>
    <property type="match status" value="1"/>
</dbReference>
<dbReference type="InterPro" id="IPR006103">
    <property type="entry name" value="Glyco_hydro_2_cat"/>
</dbReference>
<evidence type="ECO:0000256" key="3">
    <source>
        <dbReference type="ARBA" id="ARBA00023295"/>
    </source>
</evidence>
<dbReference type="OrthoDB" id="408320at2759"/>
<dbReference type="GO" id="GO:0005990">
    <property type="term" value="P:lactose catabolic process"/>
    <property type="evidence" value="ECO:0007669"/>
    <property type="project" value="TreeGrafter"/>
</dbReference>
<keyword evidence="7" id="KW-1185">Reference proteome</keyword>
<dbReference type="Pfam" id="PF02929">
    <property type="entry name" value="Bgal_small_N"/>
    <property type="match status" value="1"/>
</dbReference>
<dbReference type="SMART" id="SM01038">
    <property type="entry name" value="Bgal_small_N"/>
    <property type="match status" value="1"/>
</dbReference>
<dbReference type="InterPro" id="IPR013783">
    <property type="entry name" value="Ig-like_fold"/>
</dbReference>
<evidence type="ECO:0000256" key="1">
    <source>
        <dbReference type="ARBA" id="ARBA00007401"/>
    </source>
</evidence>
<dbReference type="Pfam" id="PF02836">
    <property type="entry name" value="Glyco_hydro_2_C"/>
    <property type="match status" value="1"/>
</dbReference>
<dbReference type="InterPro" id="IPR032312">
    <property type="entry name" value="LacZ_4"/>
</dbReference>
<sequence>MESKTTQPDYANERVFQRNRLPPRAYFLPKHNLSLNGRWRFHYAPTPLHAAPTSSDPSAWPTTIEVPGHWQLQGFGHPHYTNYQFPFPSDPPFPPSQNPTGTYETEFSIPSGWDSDGRKEMNYRLRFEGVDSAFHLFVNGVEVGYSQGSRNPAEFDVTDLVAIGEGAANRVRVRVYQWSDGSYIEDQDQWWLSGIFRDVLLLAFPKEGYVEDFTVRTNLDSYYHDAVLGVEFRLALTTGITLRVELRGSEHESVLIRKSFELGPLTTVYKCRFDISNPKKWTAETPDLYRLQIDLLDGARTLQTIAQPVGFRKVEIIDGNLTVNGRPIFLRGVNHHDNHPRYGRAVPVEFLRRDLVLMKQHNINAVRCSHYPSNPHFCMLANELGLYVMDETDLECHGLYDAKYASDNPSWEGAYVERIRQMVHRDKNQPSVIIWSLGNESQYGRNHRAMYEWVKKADPTRPVHYEGDQAAQTADMYSYMYPDMAFLQWAATRDGDSFTKPVVVCEFGHAMGNGPGGLKEYLDMFNKYRRLQGGFVWEWANHGLEKKDEKLGSIYAFGGDYGDVPNDGNYVMDGLCSSEHEPGPGLQEYKKVIEPVVVVREGDRLKIRNLYDFMSLDHLCAGWQLSRFPMRGREHAIAGGELDISSPQILAGTDKTFRIAGLHHVVDDLDEWWLTISFRLRHDTPWAPSGHEIAWAQFPIHGKERYKCLPPLLAVQRLNIRETNEAFHISCPDFSLSFDKTRASLTSWAFRGRDLLHRDGGPQLTFWRAPTDNDIYGDATDWYSSRVNQLTHQVRSVSPPVNSAGAFQITTETWVSPPGRTWGFNTTTTTAIHASGSIRIHTYTAPKTDEGDTPATLPRVGLELKLPREMNSVSWFGRGPGESYRDKKFAQRFGVWQQSVAAMTTPYDSPQENGNRTSTRWVRVENPRGFGIAATLHCDVPQRDQDEDEEGTFDFSVQRFGVEDLERAKHKAELEMVDNPFAVLRLDAAHHGLGSATCGPRPFEVHKLKSGAFEFTVELEAVGV</sequence>
<dbReference type="AlphaFoldDB" id="A0A9P8HWB1"/>
<dbReference type="Gene3D" id="2.70.98.10">
    <property type="match status" value="1"/>
</dbReference>
<dbReference type="Pfam" id="PF16353">
    <property type="entry name" value="LacZ_4"/>
    <property type="match status" value="1"/>
</dbReference>
<dbReference type="GO" id="GO:0009341">
    <property type="term" value="C:beta-galactosidase complex"/>
    <property type="evidence" value="ECO:0007669"/>
    <property type="project" value="InterPro"/>
</dbReference>
<dbReference type="GO" id="GO:0004565">
    <property type="term" value="F:beta-galactosidase activity"/>
    <property type="evidence" value="ECO:0007669"/>
    <property type="project" value="InterPro"/>
</dbReference>
<protein>
    <recommendedName>
        <fullName evidence="4">Lactase</fullName>
    </recommendedName>
</protein>
<dbReference type="InterPro" id="IPR017853">
    <property type="entry name" value="GH"/>
</dbReference>
<dbReference type="InterPro" id="IPR036156">
    <property type="entry name" value="Beta-gal/glucu_dom_sf"/>
</dbReference>
<dbReference type="SUPFAM" id="SSF51445">
    <property type="entry name" value="(Trans)glycosidases"/>
    <property type="match status" value="1"/>
</dbReference>
<comment type="similarity">
    <text evidence="1">Belongs to the glycosyl hydrolase 2 family.</text>
</comment>
<evidence type="ECO:0000256" key="4">
    <source>
        <dbReference type="ARBA" id="ARBA00032230"/>
    </source>
</evidence>
<name>A0A9P8HWB1_9PEZI</name>
<dbReference type="Pfam" id="PF02837">
    <property type="entry name" value="Glyco_hydro_2_N"/>
    <property type="match status" value="1"/>
</dbReference>
<dbReference type="InterPro" id="IPR014718">
    <property type="entry name" value="GH-type_carb-bd"/>
</dbReference>
<evidence type="ECO:0000313" key="7">
    <source>
        <dbReference type="Proteomes" id="UP000698800"/>
    </source>
</evidence>
<accession>A0A9P8HWB1</accession>
<dbReference type="EMBL" id="JAGHQL010000092">
    <property type="protein sequence ID" value="KAH0538938.1"/>
    <property type="molecule type" value="Genomic_DNA"/>
</dbReference>
<proteinExistence type="inferred from homology"/>
<dbReference type="Pfam" id="PF00703">
    <property type="entry name" value="Glyco_hydro_2"/>
    <property type="match status" value="1"/>
</dbReference>
<dbReference type="GO" id="GO:0030246">
    <property type="term" value="F:carbohydrate binding"/>
    <property type="evidence" value="ECO:0007669"/>
    <property type="project" value="InterPro"/>
</dbReference>
<keyword evidence="2" id="KW-0378">Hydrolase</keyword>
<dbReference type="InterPro" id="IPR008979">
    <property type="entry name" value="Galactose-bd-like_sf"/>
</dbReference>
<feature type="domain" description="Beta galactosidase small chain/" evidence="5">
    <location>
        <begin position="728"/>
        <end position="1020"/>
    </location>
</feature>
<comment type="caution">
    <text evidence="6">The sequence shown here is derived from an EMBL/GenBank/DDBJ whole genome shotgun (WGS) entry which is preliminary data.</text>
</comment>
<keyword evidence="3" id="KW-0326">Glycosidase</keyword>
<dbReference type="InterPro" id="IPR006104">
    <property type="entry name" value="Glyco_hydro_2_N"/>
</dbReference>
<dbReference type="InterPro" id="IPR050347">
    <property type="entry name" value="Bact_Beta-galactosidase"/>
</dbReference>
<dbReference type="SUPFAM" id="SSF49785">
    <property type="entry name" value="Galactose-binding domain-like"/>
    <property type="match status" value="1"/>
</dbReference>
<reference evidence="6" key="1">
    <citation type="submission" date="2021-03" db="EMBL/GenBank/DDBJ databases">
        <title>Comparative genomics and phylogenomic investigation of the class Geoglossomycetes provide insights into ecological specialization and systematics.</title>
        <authorList>
            <person name="Melie T."/>
            <person name="Pirro S."/>
            <person name="Miller A.N."/>
            <person name="Quandt A."/>
        </authorList>
    </citation>
    <scope>NUCLEOTIDE SEQUENCE</scope>
    <source>
        <strain evidence="6">GBOQ0MN5Z8</strain>
    </source>
</reference>
<dbReference type="InterPro" id="IPR011013">
    <property type="entry name" value="Gal_mutarotase_sf_dom"/>
</dbReference>
<dbReference type="Gene3D" id="2.60.40.10">
    <property type="entry name" value="Immunoglobulins"/>
    <property type="match status" value="2"/>
</dbReference>
<dbReference type="Proteomes" id="UP000698800">
    <property type="component" value="Unassembled WGS sequence"/>
</dbReference>
<dbReference type="Gene3D" id="3.20.20.80">
    <property type="entry name" value="Glycosidases"/>
    <property type="match status" value="1"/>
</dbReference>
<dbReference type="SUPFAM" id="SSF49303">
    <property type="entry name" value="beta-Galactosidase/glucuronidase domain"/>
    <property type="match status" value="2"/>
</dbReference>